<reference evidence="1" key="1">
    <citation type="journal article" date="2015" name="Front. Microbiol.">
        <title>Combining genomic sequencing methods to explore viral diversity and reveal potential virus-host interactions.</title>
        <authorList>
            <person name="Chow C.E."/>
            <person name="Winget D.M."/>
            <person name="White R.A.III."/>
            <person name="Hallam S.J."/>
            <person name="Suttle C.A."/>
        </authorList>
    </citation>
    <scope>NUCLEOTIDE SEQUENCE</scope>
    <source>
        <strain evidence="1">Anoxic2_5</strain>
    </source>
</reference>
<name>A0A0F7L7V1_9VIRU</name>
<sequence length="61" mass="6840">MLTRSSMENPSLRPWSVLNAAAVLPLSMRRVDRRRRSRMISPADSMVPVCEGFQTPPSAPE</sequence>
<evidence type="ECO:0000313" key="1">
    <source>
        <dbReference type="EMBL" id="AKH47111.1"/>
    </source>
</evidence>
<protein>
    <submittedName>
        <fullName evidence="1">Uncharacterized protein</fullName>
    </submittedName>
</protein>
<dbReference type="EMBL" id="KR029589">
    <property type="protein sequence ID" value="AKH47111.1"/>
    <property type="molecule type" value="Genomic_DNA"/>
</dbReference>
<accession>A0A0F7L7V1</accession>
<reference evidence="1" key="2">
    <citation type="submission" date="2015-03" db="EMBL/GenBank/DDBJ databases">
        <authorList>
            <person name="Chow C.-E.T."/>
            <person name="Winget D.M."/>
            <person name="White R.A.III."/>
            <person name="Hallam S.J."/>
            <person name="Suttle C.A."/>
        </authorList>
    </citation>
    <scope>NUCLEOTIDE SEQUENCE</scope>
    <source>
        <strain evidence="1">Anoxic2_5</strain>
    </source>
</reference>
<proteinExistence type="predicted"/>
<organism evidence="1">
    <name type="scientific">uncultured marine virus</name>
    <dbReference type="NCBI Taxonomy" id="186617"/>
    <lineage>
        <taxon>Viruses</taxon>
        <taxon>environmental samples</taxon>
    </lineage>
</organism>